<evidence type="ECO:0000313" key="1">
    <source>
        <dbReference type="EMBL" id="KUM26009.1"/>
    </source>
</evidence>
<protein>
    <submittedName>
        <fullName evidence="1">S-adenosylmethionine--diacylglycerol 3-amino-3-carboxypropyl transferase</fullName>
    </submittedName>
</protein>
<dbReference type="OrthoDB" id="1522784at2"/>
<dbReference type="AlphaFoldDB" id="A0A101KSI2"/>
<evidence type="ECO:0000313" key="2">
    <source>
        <dbReference type="Proteomes" id="UP000053176"/>
    </source>
</evidence>
<dbReference type="PANTHER" id="PTHR47473">
    <property type="entry name" value="BTA1P"/>
    <property type="match status" value="1"/>
</dbReference>
<dbReference type="GO" id="GO:0016740">
    <property type="term" value="F:transferase activity"/>
    <property type="evidence" value="ECO:0007669"/>
    <property type="project" value="UniProtKB-KW"/>
</dbReference>
<gene>
    <name evidence="1" type="ORF">AU467_03045</name>
</gene>
<dbReference type="EMBL" id="LPWA01000109">
    <property type="protein sequence ID" value="KUM26009.1"/>
    <property type="molecule type" value="Genomic_DNA"/>
</dbReference>
<dbReference type="Pfam" id="PF11899">
    <property type="entry name" value="DUF3419"/>
    <property type="match status" value="1"/>
</dbReference>
<proteinExistence type="predicted"/>
<dbReference type="Proteomes" id="UP000053176">
    <property type="component" value="Unassembled WGS sequence"/>
</dbReference>
<name>A0A101KSI2_RHILI</name>
<dbReference type="SUPFAM" id="SSF53335">
    <property type="entry name" value="S-adenosyl-L-methionine-dependent methyltransferases"/>
    <property type="match status" value="1"/>
</dbReference>
<organism evidence="1 2">
    <name type="scientific">Rhizobium loti</name>
    <name type="common">Mesorhizobium loti</name>
    <dbReference type="NCBI Taxonomy" id="381"/>
    <lineage>
        <taxon>Bacteria</taxon>
        <taxon>Pseudomonadati</taxon>
        <taxon>Pseudomonadota</taxon>
        <taxon>Alphaproteobacteria</taxon>
        <taxon>Hyphomicrobiales</taxon>
        <taxon>Phyllobacteriaceae</taxon>
        <taxon>Mesorhizobium</taxon>
    </lineage>
</organism>
<keyword evidence="1" id="KW-0808">Transferase</keyword>
<dbReference type="InterPro" id="IPR029063">
    <property type="entry name" value="SAM-dependent_MTases_sf"/>
</dbReference>
<reference evidence="1 2" key="1">
    <citation type="submission" date="2015-12" db="EMBL/GenBank/DDBJ databases">
        <title>Draft genome sequence of Mesorhizobium sp. UFLA 01-765, a multitolerant efficient symbiont and plant-growth promoting strain isolated from Zn-mining soil using Leucaena leucocephala as a trap plant.</title>
        <authorList>
            <person name="Rangel W.M."/>
            <person name="Thijs S."/>
            <person name="Longatti S.M."/>
            <person name="Moreira F.M."/>
            <person name="Weyens N."/>
            <person name="Vangronsveld J."/>
            <person name="Van Hamme J.D."/>
            <person name="Bottos E.M."/>
            <person name="Rineau F."/>
        </authorList>
    </citation>
    <scope>NUCLEOTIDE SEQUENCE [LARGE SCALE GENOMIC DNA]</scope>
    <source>
        <strain evidence="1 2">UFLA 01-765</strain>
    </source>
</reference>
<dbReference type="PANTHER" id="PTHR47473:SF1">
    <property type="entry name" value="METHYLTRANSFERASE DOMAIN-CONTAINING PROTEIN"/>
    <property type="match status" value="1"/>
</dbReference>
<comment type="caution">
    <text evidence="1">The sequence shown here is derived from an EMBL/GenBank/DDBJ whole genome shotgun (WGS) entry which is preliminary data.</text>
</comment>
<dbReference type="InterPro" id="IPR021829">
    <property type="entry name" value="DUF3419"/>
</dbReference>
<accession>A0A101KSI2</accession>
<sequence>MTLRYPLAPTQTGNRLAMSDVSGELVYRRGKEVGKAVYQNRALSKDGISERLFAFLFSGLVYPQIWEDPDVDMEAMQLGAGHRVVTIASGGCNILAYLTRSPARIDAVDLNAAHIALNRMKLEAVRHLPSQGDLFRFFGAADTSHNSEAYDRFIAPHLDPISRHYWERRNWRGRRRISVFDRNFYQTGLLGLFIAMGHRVGKLLGVDPAGIMNAENIGEQRRFFNEELAPVFDKKLLRWATSRKASLFGLGIPPAQYDSLITSGDGSMASVLKARLEKLACDFPLKNNYFAWQAFARRYPEPGEAALPAYLEPGNYKTIRANIDRVAIHHANLIKFLAGKDAGTVDRFVLLDAQDWMTDDLLNALWTEITRTASAGARVIFRTAAEPSLLPGRVSNSLLDQWHYENEASREFSAKDRSAIYGGFHLYVKRAA</sequence>